<name>A0A6N8CSP8_9BACI</name>
<feature type="transmembrane region" description="Helical" evidence="6">
    <location>
        <begin position="100"/>
        <end position="122"/>
    </location>
</feature>
<feature type="domain" description="Major facilitator superfamily (MFS) profile" evidence="7">
    <location>
        <begin position="8"/>
        <end position="389"/>
    </location>
</feature>
<sequence length="401" mass="43999">MEQKRSISRRTVLLMAITCGFTVSNVYLNQNLLLSMAETFRISSTEIGIVATLSQVGYAIGNLTLVPLGDLFERRKMILSLLMFVCLSLVASALSPNFIWLIMANLFLGFFTIVPQIIVPLAASFSIDKERGKVLGNVAIGLVCGILGARFISGVVNNYLGWRSMYWISFGCTLVIILLIKMHLPKSKGIQSMKYGELLQSLWPLFLREKILRRACVSQAMMFGAFSLFWTTLVFRLSHSPFHYSSSVAGTIGLVGIGGAFATPIIGRIIDHKGATFANILCMLLGFISFMLFTIGNTSLIAIVIGSLFITMGTQANQVACQAQIFLLPEEIRSRLNGIYMVSTFLGGALGSYLGTLAWSHYKWGGVCFVGLIMIIVAFTSAFGLKKKINTEAKVSQRRGQ</sequence>
<gene>
    <name evidence="8" type="ORF">GMB86_08695</name>
</gene>
<evidence type="ECO:0000256" key="3">
    <source>
        <dbReference type="ARBA" id="ARBA00022692"/>
    </source>
</evidence>
<evidence type="ECO:0000256" key="5">
    <source>
        <dbReference type="ARBA" id="ARBA00023136"/>
    </source>
</evidence>
<reference evidence="8 9" key="1">
    <citation type="submission" date="2019-11" db="EMBL/GenBank/DDBJ databases">
        <title>Terrilactibacillus tamarindus sp. nov. BCM23-1 isolated from bark of Tamarindus indica.</title>
        <authorList>
            <person name="Kingkaew E."/>
            <person name="Tanasupawat S."/>
        </authorList>
    </citation>
    <scope>NUCLEOTIDE SEQUENCE [LARGE SCALE GENOMIC DNA]</scope>
    <source>
        <strain evidence="8 9">BCM23-1</strain>
    </source>
</reference>
<keyword evidence="4 6" id="KW-1133">Transmembrane helix</keyword>
<dbReference type="GO" id="GO:0022857">
    <property type="term" value="F:transmembrane transporter activity"/>
    <property type="evidence" value="ECO:0007669"/>
    <property type="project" value="InterPro"/>
</dbReference>
<feature type="transmembrane region" description="Helical" evidence="6">
    <location>
        <begin position="364"/>
        <end position="385"/>
    </location>
</feature>
<dbReference type="GO" id="GO:0005886">
    <property type="term" value="C:plasma membrane"/>
    <property type="evidence" value="ECO:0007669"/>
    <property type="project" value="UniProtKB-SubCell"/>
</dbReference>
<dbReference type="InterPro" id="IPR020846">
    <property type="entry name" value="MFS_dom"/>
</dbReference>
<feature type="transmembrane region" description="Helical" evidence="6">
    <location>
        <begin position="247"/>
        <end position="270"/>
    </location>
</feature>
<feature type="transmembrane region" description="Helical" evidence="6">
    <location>
        <begin position="77"/>
        <end position="94"/>
    </location>
</feature>
<feature type="transmembrane region" description="Helical" evidence="6">
    <location>
        <begin position="134"/>
        <end position="153"/>
    </location>
</feature>
<comment type="subcellular location">
    <subcellularLocation>
        <location evidence="1">Cell membrane</location>
        <topology evidence="1">Multi-pass membrane protein</topology>
    </subcellularLocation>
</comment>
<dbReference type="EMBL" id="WNHB01000012">
    <property type="protein sequence ID" value="MTT32083.1"/>
    <property type="molecule type" value="Genomic_DNA"/>
</dbReference>
<dbReference type="PANTHER" id="PTHR42910">
    <property type="entry name" value="TRANSPORTER SCO4007-RELATED"/>
    <property type="match status" value="1"/>
</dbReference>
<evidence type="ECO:0000259" key="7">
    <source>
        <dbReference type="PROSITE" id="PS50850"/>
    </source>
</evidence>
<dbReference type="PANTHER" id="PTHR42910:SF1">
    <property type="entry name" value="MAJOR FACILITATOR SUPERFAMILY (MFS) PROFILE DOMAIN-CONTAINING PROTEIN"/>
    <property type="match status" value="1"/>
</dbReference>
<dbReference type="Pfam" id="PF07690">
    <property type="entry name" value="MFS_1"/>
    <property type="match status" value="1"/>
</dbReference>
<proteinExistence type="predicted"/>
<keyword evidence="5 6" id="KW-0472">Membrane</keyword>
<feature type="transmembrane region" description="Helical" evidence="6">
    <location>
        <begin position="339"/>
        <end position="358"/>
    </location>
</feature>
<dbReference type="RefSeq" id="WP_141190983.1">
    <property type="nucleotide sequence ID" value="NZ_WNHB01000012.1"/>
</dbReference>
<evidence type="ECO:0000313" key="9">
    <source>
        <dbReference type="Proteomes" id="UP000440978"/>
    </source>
</evidence>
<feature type="transmembrane region" description="Helical" evidence="6">
    <location>
        <begin position="12"/>
        <end position="28"/>
    </location>
</feature>
<evidence type="ECO:0000313" key="8">
    <source>
        <dbReference type="EMBL" id="MTT32083.1"/>
    </source>
</evidence>
<keyword evidence="3 6" id="KW-0812">Transmembrane</keyword>
<feature type="transmembrane region" description="Helical" evidence="6">
    <location>
        <begin position="165"/>
        <end position="184"/>
    </location>
</feature>
<dbReference type="InterPro" id="IPR036259">
    <property type="entry name" value="MFS_trans_sf"/>
</dbReference>
<evidence type="ECO:0000256" key="1">
    <source>
        <dbReference type="ARBA" id="ARBA00004651"/>
    </source>
</evidence>
<feature type="transmembrane region" description="Helical" evidence="6">
    <location>
        <begin position="215"/>
        <end position="235"/>
    </location>
</feature>
<dbReference type="PROSITE" id="PS50850">
    <property type="entry name" value="MFS"/>
    <property type="match status" value="1"/>
</dbReference>
<keyword evidence="9" id="KW-1185">Reference proteome</keyword>
<dbReference type="OrthoDB" id="9815356at2"/>
<dbReference type="AlphaFoldDB" id="A0A6N8CSP8"/>
<protein>
    <submittedName>
        <fullName evidence="8">MFS transporter</fullName>
    </submittedName>
</protein>
<dbReference type="Gene3D" id="1.20.1250.20">
    <property type="entry name" value="MFS general substrate transporter like domains"/>
    <property type="match status" value="1"/>
</dbReference>
<dbReference type="SUPFAM" id="SSF103473">
    <property type="entry name" value="MFS general substrate transporter"/>
    <property type="match status" value="1"/>
</dbReference>
<dbReference type="Proteomes" id="UP000440978">
    <property type="component" value="Unassembled WGS sequence"/>
</dbReference>
<evidence type="ECO:0000256" key="4">
    <source>
        <dbReference type="ARBA" id="ARBA00022989"/>
    </source>
</evidence>
<dbReference type="InterPro" id="IPR011701">
    <property type="entry name" value="MFS"/>
</dbReference>
<organism evidence="8 9">
    <name type="scientific">Terrilactibacillus tamarindi</name>
    <dbReference type="NCBI Taxonomy" id="2599694"/>
    <lineage>
        <taxon>Bacteria</taxon>
        <taxon>Bacillati</taxon>
        <taxon>Bacillota</taxon>
        <taxon>Bacilli</taxon>
        <taxon>Bacillales</taxon>
        <taxon>Bacillaceae</taxon>
        <taxon>Terrilactibacillus</taxon>
    </lineage>
</organism>
<keyword evidence="2" id="KW-0813">Transport</keyword>
<evidence type="ECO:0000256" key="2">
    <source>
        <dbReference type="ARBA" id="ARBA00022448"/>
    </source>
</evidence>
<feature type="transmembrane region" description="Helical" evidence="6">
    <location>
        <begin position="48"/>
        <end position="65"/>
    </location>
</feature>
<evidence type="ECO:0000256" key="6">
    <source>
        <dbReference type="SAM" id="Phobius"/>
    </source>
</evidence>
<feature type="transmembrane region" description="Helical" evidence="6">
    <location>
        <begin position="277"/>
        <end position="295"/>
    </location>
</feature>
<dbReference type="CDD" id="cd17324">
    <property type="entry name" value="MFS_NepI_like"/>
    <property type="match status" value="1"/>
</dbReference>
<comment type="caution">
    <text evidence="8">The sequence shown here is derived from an EMBL/GenBank/DDBJ whole genome shotgun (WGS) entry which is preliminary data.</text>
</comment>
<accession>A0A6N8CSP8</accession>
<feature type="transmembrane region" description="Helical" evidence="6">
    <location>
        <begin position="301"/>
        <end position="327"/>
    </location>
</feature>